<protein>
    <recommendedName>
        <fullName evidence="5">Octanoyltransferase</fullName>
        <ecNumber evidence="5">2.3.1.181</ecNumber>
    </recommendedName>
    <alternativeName>
        <fullName evidence="5">Lipoate-protein ligase B</fullName>
    </alternativeName>
    <alternativeName>
        <fullName evidence="5">Lipoyl/octanoyl transferase</fullName>
    </alternativeName>
    <alternativeName>
        <fullName evidence="5">Octanoyl-[acyl-carrier-protein]-protein N-octanoyltransferase</fullName>
    </alternativeName>
</protein>
<keyword evidence="6" id="KW-1133">Transmembrane helix</keyword>
<dbReference type="NCBIfam" id="NF010925">
    <property type="entry name" value="PRK14345.1"/>
    <property type="match status" value="1"/>
</dbReference>
<evidence type="ECO:0000259" key="7">
    <source>
        <dbReference type="PROSITE" id="PS51733"/>
    </source>
</evidence>
<sequence length="299" mass="34384">MDRQVEVVQQEDGKKSGMIFLIKFLALLINYHLSYFFIIFLITTQTQTSRQKLPMTFELKPTDRNHLSYHFNAILGNPPVEWKISDHLVEYPKALRYMQGRVEKILSKTAHEQVWLLEHPSLYTAGTSANKKDLLAPHLFPVYEAGRGGEFTYHGPGQRIAYIMLDLKRRKQDIRAFIRALEEWVIQMLANFNIKGERREDRVGVWIKQSHYPSKQNDLSAENKIAAIGIRVRKWVSLHGVSINVNPNLAHYSGIIPCGIKNHGVTSFLDLGYPVTMHDIDIALKKTFEQIFGPTIDVS</sequence>
<dbReference type="EC" id="2.3.1.181" evidence="5"/>
<evidence type="ECO:0000313" key="9">
    <source>
        <dbReference type="Proteomes" id="UP000585970"/>
    </source>
</evidence>
<feature type="transmembrane region" description="Helical" evidence="6">
    <location>
        <begin position="20"/>
        <end position="42"/>
    </location>
</feature>
<evidence type="ECO:0000256" key="2">
    <source>
        <dbReference type="ARBA" id="ARBA00022679"/>
    </source>
</evidence>
<dbReference type="PANTHER" id="PTHR10993">
    <property type="entry name" value="OCTANOYLTRANSFERASE"/>
    <property type="match status" value="1"/>
</dbReference>
<proteinExistence type="inferred from homology"/>
<organism evidence="8 9">
    <name type="scientific">Bartonella fuyuanensis</name>
    <dbReference type="NCBI Taxonomy" id="1460968"/>
    <lineage>
        <taxon>Bacteria</taxon>
        <taxon>Pseudomonadati</taxon>
        <taxon>Pseudomonadota</taxon>
        <taxon>Alphaproteobacteria</taxon>
        <taxon>Hyphomicrobiales</taxon>
        <taxon>Bartonellaceae</taxon>
        <taxon>Bartonella</taxon>
    </lineage>
</organism>
<keyword evidence="6" id="KW-0812">Transmembrane</keyword>
<dbReference type="EMBL" id="JACIFE010000008">
    <property type="protein sequence ID" value="MBB4076664.1"/>
    <property type="molecule type" value="Genomic_DNA"/>
</dbReference>
<dbReference type="HAMAP" id="MF_00013">
    <property type="entry name" value="LipB"/>
    <property type="match status" value="1"/>
</dbReference>
<evidence type="ECO:0000256" key="6">
    <source>
        <dbReference type="SAM" id="Phobius"/>
    </source>
</evidence>
<name>A0A840DU72_9HYPH</name>
<dbReference type="InterPro" id="IPR045864">
    <property type="entry name" value="aa-tRNA-synth_II/BPL/LPL"/>
</dbReference>
<evidence type="ECO:0000256" key="1">
    <source>
        <dbReference type="ARBA" id="ARBA00004821"/>
    </source>
</evidence>
<gene>
    <name evidence="5" type="primary">lipB</name>
    <name evidence="8" type="ORF">GGR08_000970</name>
</gene>
<dbReference type="Pfam" id="PF21948">
    <property type="entry name" value="LplA-B_cat"/>
    <property type="match status" value="1"/>
</dbReference>
<dbReference type="PROSITE" id="PS51733">
    <property type="entry name" value="BPL_LPL_CATALYTIC"/>
    <property type="match status" value="1"/>
</dbReference>
<dbReference type="InterPro" id="IPR000544">
    <property type="entry name" value="Octanoyltransferase"/>
</dbReference>
<dbReference type="UniPathway" id="UPA00538">
    <property type="reaction ID" value="UER00592"/>
</dbReference>
<dbReference type="Proteomes" id="UP000585970">
    <property type="component" value="Unassembled WGS sequence"/>
</dbReference>
<comment type="pathway">
    <text evidence="1 5">Protein modification; protein lipoylation via endogenous pathway; protein N(6)-(lipoyl)lysine from octanoyl-[acyl-carrier-protein]: step 1/2.</text>
</comment>
<feature type="binding site" evidence="5">
    <location>
        <begin position="227"/>
        <end position="229"/>
    </location>
    <ligand>
        <name>substrate</name>
    </ligand>
</feature>
<feature type="binding site" evidence="5">
    <location>
        <begin position="147"/>
        <end position="154"/>
    </location>
    <ligand>
        <name>substrate</name>
    </ligand>
</feature>
<dbReference type="GO" id="GO:0033819">
    <property type="term" value="F:lipoyl(octanoyl) transferase activity"/>
    <property type="evidence" value="ECO:0007669"/>
    <property type="project" value="UniProtKB-EC"/>
</dbReference>
<dbReference type="GO" id="GO:0005737">
    <property type="term" value="C:cytoplasm"/>
    <property type="evidence" value="ECO:0007669"/>
    <property type="project" value="UniProtKB-SubCell"/>
</dbReference>
<keyword evidence="5" id="KW-0963">Cytoplasm</keyword>
<dbReference type="PROSITE" id="PS01313">
    <property type="entry name" value="LIPB"/>
    <property type="match status" value="1"/>
</dbReference>
<dbReference type="NCBIfam" id="NF010921">
    <property type="entry name" value="PRK14341.1"/>
    <property type="match status" value="1"/>
</dbReference>
<feature type="site" description="Lowers pKa of active site Cys" evidence="5">
    <location>
        <position position="224"/>
    </location>
</feature>
<dbReference type="InterPro" id="IPR004143">
    <property type="entry name" value="BPL_LPL_catalytic"/>
</dbReference>
<feature type="active site" description="Acyl-thioester intermediate" evidence="5">
    <location>
        <position position="258"/>
    </location>
</feature>
<accession>A0A840DU72</accession>
<feature type="binding site" evidence="5">
    <location>
        <begin position="240"/>
        <end position="242"/>
    </location>
    <ligand>
        <name>substrate</name>
    </ligand>
</feature>
<dbReference type="SUPFAM" id="SSF55681">
    <property type="entry name" value="Class II aaRS and biotin synthetases"/>
    <property type="match status" value="1"/>
</dbReference>
<keyword evidence="3 5" id="KW-0012">Acyltransferase</keyword>
<reference evidence="8 9" key="1">
    <citation type="submission" date="2020-08" db="EMBL/GenBank/DDBJ databases">
        <title>Genomic Encyclopedia of Type Strains, Phase IV (KMG-IV): sequencing the most valuable type-strain genomes for metagenomic binning, comparative biology and taxonomic classification.</title>
        <authorList>
            <person name="Goeker M."/>
        </authorList>
    </citation>
    <scope>NUCLEOTIDE SEQUENCE [LARGE SCALE GENOMIC DNA]</scope>
    <source>
        <strain evidence="8 9">DSM 100694</strain>
    </source>
</reference>
<evidence type="ECO:0000313" key="8">
    <source>
        <dbReference type="EMBL" id="MBB4076664.1"/>
    </source>
</evidence>
<feature type="domain" description="BPL/LPL catalytic" evidence="7">
    <location>
        <begin position="108"/>
        <end position="296"/>
    </location>
</feature>
<dbReference type="CDD" id="cd16444">
    <property type="entry name" value="LipB"/>
    <property type="match status" value="1"/>
</dbReference>
<keyword evidence="9" id="KW-1185">Reference proteome</keyword>
<keyword evidence="6" id="KW-0472">Membrane</keyword>
<dbReference type="Gene3D" id="3.30.930.10">
    <property type="entry name" value="Bira Bifunctional Protein, Domain 2"/>
    <property type="match status" value="1"/>
</dbReference>
<evidence type="ECO:0000256" key="5">
    <source>
        <dbReference type="HAMAP-Rule" id="MF_00013"/>
    </source>
</evidence>
<evidence type="ECO:0000256" key="4">
    <source>
        <dbReference type="ARBA" id="ARBA00024732"/>
    </source>
</evidence>
<comment type="similarity">
    <text evidence="5">Belongs to the LipB family.</text>
</comment>
<dbReference type="NCBIfam" id="TIGR00214">
    <property type="entry name" value="lipB"/>
    <property type="match status" value="1"/>
</dbReference>
<evidence type="ECO:0000256" key="3">
    <source>
        <dbReference type="ARBA" id="ARBA00023315"/>
    </source>
</evidence>
<comment type="subcellular location">
    <subcellularLocation>
        <location evidence="5">Cytoplasm</location>
    </subcellularLocation>
</comment>
<keyword evidence="2 5" id="KW-0808">Transferase</keyword>
<comment type="catalytic activity">
    <reaction evidence="5">
        <text>octanoyl-[ACP] + L-lysyl-[protein] = N(6)-octanoyl-L-lysyl-[protein] + holo-[ACP] + H(+)</text>
        <dbReference type="Rhea" id="RHEA:17665"/>
        <dbReference type="Rhea" id="RHEA-COMP:9636"/>
        <dbReference type="Rhea" id="RHEA-COMP:9685"/>
        <dbReference type="Rhea" id="RHEA-COMP:9752"/>
        <dbReference type="Rhea" id="RHEA-COMP:9928"/>
        <dbReference type="ChEBI" id="CHEBI:15378"/>
        <dbReference type="ChEBI" id="CHEBI:29969"/>
        <dbReference type="ChEBI" id="CHEBI:64479"/>
        <dbReference type="ChEBI" id="CHEBI:78463"/>
        <dbReference type="ChEBI" id="CHEBI:78809"/>
        <dbReference type="EC" id="2.3.1.181"/>
    </reaction>
</comment>
<comment type="function">
    <text evidence="4 5">Catalyzes the transfer of endogenously produced octanoic acid from octanoyl-acyl-carrier-protein onto the lipoyl domains of lipoate-dependent enzymes. Lipoyl-ACP can also act as a substrate although octanoyl-ACP is likely to be the physiological substrate.</text>
</comment>
<dbReference type="InterPro" id="IPR020605">
    <property type="entry name" value="Octanoyltransferase_CS"/>
</dbReference>
<dbReference type="AlphaFoldDB" id="A0A840DU72"/>
<dbReference type="GO" id="GO:0009249">
    <property type="term" value="P:protein lipoylation"/>
    <property type="evidence" value="ECO:0007669"/>
    <property type="project" value="InterPro"/>
</dbReference>
<comment type="caution">
    <text evidence="8">The sequence shown here is derived from an EMBL/GenBank/DDBJ whole genome shotgun (WGS) entry which is preliminary data.</text>
</comment>
<comment type="miscellaneous">
    <text evidence="5">In the reaction, the free carboxyl group of octanoic acid is attached via an amide linkage to the epsilon-amino group of a specific lysine residue of lipoyl domains of lipoate-dependent enzymes.</text>
</comment>
<dbReference type="PANTHER" id="PTHR10993:SF7">
    <property type="entry name" value="LIPOYLTRANSFERASE 2, MITOCHONDRIAL-RELATED"/>
    <property type="match status" value="1"/>
</dbReference>